<evidence type="ECO:0000259" key="8">
    <source>
        <dbReference type="Pfam" id="PF02776"/>
    </source>
</evidence>
<sequence length="581" mass="64214">MEHQEIMTTYLAAFIRQLSAMGIRYAVVSPGSRSTPIAMLLAEHPDFKIYMDIDERSAAFFALGLAKEKRKPVVLLCTSGTAAANYYPAVAEANISRVPLIVLTADRPHELRNVGAPQAIDQIRLYGTHVKWFEEMPLPEAGEEVLQFVRQTAARAVVTSLQQPAGPVHLNFPLREPLVPVLKPSPFAGEVPVAAIKNFSGTLQLSEETVEIAAKEIREKDRGLIICGPMDIPGFAEAVVALSEKTGYPVLADPLSQLRSGRHGKERIIENYDSLLKDPKWSGRLAPDVVIRFGAMPVSKPLTLLLKKVKTAAHYIVDGGNGWRDPVKRGTTVVYSDEIEFCKKLSNAIVMNPFSEWFAMWQKLNQQARQIVTASLEVEKTFDEGKTVTELAAALPDGSTLFVGNSMPIRDVDTFFQATDKKIRILANRGANGIDGVVSSAAGVSAGCGKAFLLIGDLSFFHDLNGLLMTKMHKLNLCVILINNNGGGIFSFLPQADEPEKFEQLFGTPMDLAFEYAVKMYGGSYVQPQNWDQFRAALSAYKGGLQVIEVRTNRAKNVESHRKIWLQVSREMERYFQGEQQ</sequence>
<keyword evidence="4 7" id="KW-0460">Magnesium</keyword>
<dbReference type="PANTHER" id="PTHR42916:SF1">
    <property type="entry name" value="PROTEIN PHYLLO, CHLOROPLASTIC"/>
    <property type="match status" value="1"/>
</dbReference>
<keyword evidence="3 7" id="KW-0479">Metal-binding</keyword>
<comment type="pathway">
    <text evidence="7">Quinol/quinone metabolism; 1,4-dihydroxy-2-naphthoate biosynthesis; 1,4-dihydroxy-2-naphthoate from chorismate: step 2/7.</text>
</comment>
<accession>A0A133KTJ3</accession>
<dbReference type="Pfam" id="PF02776">
    <property type="entry name" value="TPP_enzyme_N"/>
    <property type="match status" value="1"/>
</dbReference>
<name>A0A133KTJ3_HEYCO</name>
<dbReference type="PIRSF" id="PIRSF004983">
    <property type="entry name" value="MenD"/>
    <property type="match status" value="1"/>
</dbReference>
<proteinExistence type="inferred from homology"/>
<comment type="cofactor">
    <cofactor evidence="7">
        <name>Mg(2+)</name>
        <dbReference type="ChEBI" id="CHEBI:18420"/>
    </cofactor>
    <cofactor evidence="7">
        <name>Mn(2+)</name>
        <dbReference type="ChEBI" id="CHEBI:29035"/>
    </cofactor>
</comment>
<dbReference type="Gene3D" id="3.40.50.1220">
    <property type="entry name" value="TPP-binding domain"/>
    <property type="match status" value="1"/>
</dbReference>
<dbReference type="CDD" id="cd02009">
    <property type="entry name" value="TPP_SHCHC_synthase"/>
    <property type="match status" value="1"/>
</dbReference>
<dbReference type="Gene3D" id="3.40.50.970">
    <property type="match status" value="2"/>
</dbReference>
<feature type="domain" description="Thiamine pyrophosphate enzyme N-terminal TPP-binding" evidence="8">
    <location>
        <begin position="11"/>
        <end position="124"/>
    </location>
</feature>
<evidence type="ECO:0000256" key="3">
    <source>
        <dbReference type="ARBA" id="ARBA00022723"/>
    </source>
</evidence>
<dbReference type="InterPro" id="IPR004433">
    <property type="entry name" value="MenaQ_synth_MenD"/>
</dbReference>
<dbReference type="PATRIC" id="fig|1398.22.peg.1601"/>
<evidence type="ECO:0000256" key="6">
    <source>
        <dbReference type="ARBA" id="ARBA00023211"/>
    </source>
</evidence>
<evidence type="ECO:0000256" key="2">
    <source>
        <dbReference type="ARBA" id="ARBA00022679"/>
    </source>
</evidence>
<dbReference type="GO" id="GO:0030145">
    <property type="term" value="F:manganese ion binding"/>
    <property type="evidence" value="ECO:0007669"/>
    <property type="project" value="UniProtKB-UniRule"/>
</dbReference>
<dbReference type="InterPro" id="IPR012001">
    <property type="entry name" value="Thiamin_PyroP_enz_TPP-bd_dom"/>
</dbReference>
<evidence type="ECO:0000256" key="1">
    <source>
        <dbReference type="ARBA" id="ARBA00022428"/>
    </source>
</evidence>
<comment type="similarity">
    <text evidence="7">Belongs to the TPP enzyme family. MenD subfamily.</text>
</comment>
<dbReference type="GO" id="GO:0030976">
    <property type="term" value="F:thiamine pyrophosphate binding"/>
    <property type="evidence" value="ECO:0007669"/>
    <property type="project" value="UniProtKB-UniRule"/>
</dbReference>
<dbReference type="EMBL" id="LRPN01000048">
    <property type="protein sequence ID" value="KWZ82832.1"/>
    <property type="molecule type" value="Genomic_DNA"/>
</dbReference>
<comment type="pathway">
    <text evidence="7">Quinol/quinone metabolism; menaquinone biosynthesis.</text>
</comment>
<comment type="catalytic activity">
    <reaction evidence="7">
        <text>isochorismate + 2-oxoglutarate + H(+) = 5-enolpyruvoyl-6-hydroxy-2-succinyl-cyclohex-3-ene-1-carboxylate + CO2</text>
        <dbReference type="Rhea" id="RHEA:25593"/>
        <dbReference type="ChEBI" id="CHEBI:15378"/>
        <dbReference type="ChEBI" id="CHEBI:16526"/>
        <dbReference type="ChEBI" id="CHEBI:16810"/>
        <dbReference type="ChEBI" id="CHEBI:29780"/>
        <dbReference type="ChEBI" id="CHEBI:58818"/>
        <dbReference type="EC" id="2.2.1.9"/>
    </reaction>
</comment>
<gene>
    <name evidence="7" type="primary">menD</name>
    <name evidence="10" type="ORF">HMPREF3213_01592</name>
</gene>
<dbReference type="UniPathway" id="UPA01057">
    <property type="reaction ID" value="UER00164"/>
</dbReference>
<comment type="function">
    <text evidence="7">Catalyzes the thiamine diphosphate-dependent decarboxylation of 2-oxoglutarate and the subsequent addition of the resulting succinic semialdehyde-thiamine pyrophosphate anion to isochorismate to yield 2-succinyl-5-enolpyruvyl-6-hydroxy-3-cyclohexene-1-carboxylate (SEPHCHC).</text>
</comment>
<keyword evidence="2 7" id="KW-0808">Transferase</keyword>
<comment type="cofactor">
    <cofactor evidence="7">
        <name>thiamine diphosphate</name>
        <dbReference type="ChEBI" id="CHEBI:58937"/>
    </cofactor>
    <text evidence="7">Binds 1 thiamine pyrophosphate per subunit.</text>
</comment>
<dbReference type="UniPathway" id="UPA00079"/>
<keyword evidence="5 7" id="KW-0786">Thiamine pyrophosphate</keyword>
<dbReference type="SUPFAM" id="SSF52467">
    <property type="entry name" value="DHS-like NAD/FAD-binding domain"/>
    <property type="match status" value="1"/>
</dbReference>
<dbReference type="RefSeq" id="WP_061086740.1">
    <property type="nucleotide sequence ID" value="NZ_KQ955826.1"/>
</dbReference>
<organism evidence="10 11">
    <name type="scientific">Heyndrickxia coagulans</name>
    <name type="common">Weizmannia coagulans</name>
    <dbReference type="NCBI Taxonomy" id="1398"/>
    <lineage>
        <taxon>Bacteria</taxon>
        <taxon>Bacillati</taxon>
        <taxon>Bacillota</taxon>
        <taxon>Bacilli</taxon>
        <taxon>Bacillales</taxon>
        <taxon>Bacillaceae</taxon>
        <taxon>Heyndrickxia</taxon>
    </lineage>
</organism>
<comment type="caution">
    <text evidence="10">The sequence shown here is derived from an EMBL/GenBank/DDBJ whole genome shotgun (WGS) entry which is preliminary data.</text>
</comment>
<dbReference type="PANTHER" id="PTHR42916">
    <property type="entry name" value="2-SUCCINYL-5-ENOLPYRUVYL-6-HYDROXY-3-CYCLOHEXENE-1-CARBOXYLATE SYNTHASE"/>
    <property type="match status" value="1"/>
</dbReference>
<dbReference type="Proteomes" id="UP000070376">
    <property type="component" value="Unassembled WGS sequence"/>
</dbReference>
<dbReference type="GO" id="GO:0000287">
    <property type="term" value="F:magnesium ion binding"/>
    <property type="evidence" value="ECO:0007669"/>
    <property type="project" value="UniProtKB-UniRule"/>
</dbReference>
<evidence type="ECO:0000313" key="11">
    <source>
        <dbReference type="Proteomes" id="UP000070376"/>
    </source>
</evidence>
<feature type="domain" description="Menaquinone biosynthesis protein MenD middle" evidence="9">
    <location>
        <begin position="220"/>
        <end position="403"/>
    </location>
</feature>
<dbReference type="EC" id="2.2.1.9" evidence="7"/>
<dbReference type="InterPro" id="IPR029035">
    <property type="entry name" value="DHS-like_NAD/FAD-binding_dom"/>
</dbReference>
<dbReference type="Pfam" id="PF16582">
    <property type="entry name" value="TPP_enzyme_M_2"/>
    <property type="match status" value="1"/>
</dbReference>
<keyword evidence="6 7" id="KW-0464">Manganese</keyword>
<evidence type="ECO:0000256" key="5">
    <source>
        <dbReference type="ARBA" id="ARBA00023052"/>
    </source>
</evidence>
<evidence type="ECO:0000256" key="7">
    <source>
        <dbReference type="HAMAP-Rule" id="MF_01659"/>
    </source>
</evidence>
<dbReference type="InterPro" id="IPR029061">
    <property type="entry name" value="THDP-binding"/>
</dbReference>
<dbReference type="NCBIfam" id="TIGR00173">
    <property type="entry name" value="menD"/>
    <property type="match status" value="1"/>
</dbReference>
<reference evidence="11" key="1">
    <citation type="submission" date="2016-01" db="EMBL/GenBank/DDBJ databases">
        <authorList>
            <person name="Mitreva M."/>
            <person name="Pepin K.H."/>
            <person name="Mihindukulasuriya K.A."/>
            <person name="Fulton R."/>
            <person name="Fronick C."/>
            <person name="O'Laughlin M."/>
            <person name="Miner T."/>
            <person name="Herter B."/>
            <person name="Rosa B.A."/>
            <person name="Cordes M."/>
            <person name="Tomlinson C."/>
            <person name="Wollam A."/>
            <person name="Palsikar V.B."/>
            <person name="Mardis E.R."/>
            <person name="Wilson R.K."/>
        </authorList>
    </citation>
    <scope>NUCLEOTIDE SEQUENCE [LARGE SCALE GENOMIC DNA]</scope>
    <source>
        <strain evidence="11">GED7749B</strain>
    </source>
</reference>
<dbReference type="InterPro" id="IPR032264">
    <property type="entry name" value="MenD_middle"/>
</dbReference>
<dbReference type="GO" id="GO:0070204">
    <property type="term" value="F:2-succinyl-5-enolpyruvyl-6-hydroxy-3-cyclohexene-1-carboxylic-acid synthase activity"/>
    <property type="evidence" value="ECO:0007669"/>
    <property type="project" value="UniProtKB-UniRule"/>
</dbReference>
<evidence type="ECO:0000256" key="4">
    <source>
        <dbReference type="ARBA" id="ARBA00022842"/>
    </source>
</evidence>
<comment type="subunit">
    <text evidence="7">Homodimer.</text>
</comment>
<evidence type="ECO:0000259" key="9">
    <source>
        <dbReference type="Pfam" id="PF16582"/>
    </source>
</evidence>
<dbReference type="SUPFAM" id="SSF52518">
    <property type="entry name" value="Thiamin diphosphate-binding fold (THDP-binding)"/>
    <property type="match status" value="2"/>
</dbReference>
<dbReference type="CDD" id="cd07037">
    <property type="entry name" value="TPP_PYR_MenD"/>
    <property type="match status" value="1"/>
</dbReference>
<dbReference type="AlphaFoldDB" id="A0A133KTJ3"/>
<protein>
    <recommendedName>
        <fullName evidence="7">2-succinyl-5-enolpyruvyl-6-hydroxy-3-cyclohexene-1-carboxylate synthase</fullName>
        <shortName evidence="7">SEPHCHC synthase</shortName>
        <ecNumber evidence="7">2.2.1.9</ecNumber>
    </recommendedName>
    <alternativeName>
        <fullName evidence="7">Menaquinone biosynthesis protein MenD</fullName>
    </alternativeName>
</protein>
<keyword evidence="1 7" id="KW-0474">Menaquinone biosynthesis</keyword>
<dbReference type="HAMAP" id="MF_01659">
    <property type="entry name" value="MenD"/>
    <property type="match status" value="1"/>
</dbReference>
<evidence type="ECO:0000313" key="10">
    <source>
        <dbReference type="EMBL" id="KWZ82832.1"/>
    </source>
</evidence>
<dbReference type="GO" id="GO:0009234">
    <property type="term" value="P:menaquinone biosynthetic process"/>
    <property type="evidence" value="ECO:0007669"/>
    <property type="project" value="UniProtKB-UniRule"/>
</dbReference>